<evidence type="ECO:0000256" key="1">
    <source>
        <dbReference type="SAM" id="MobiDB-lite"/>
    </source>
</evidence>
<keyword evidence="2" id="KW-0732">Signal</keyword>
<feature type="compositionally biased region" description="Polar residues" evidence="1">
    <location>
        <begin position="44"/>
        <end position="53"/>
    </location>
</feature>
<evidence type="ECO:0000313" key="3">
    <source>
        <dbReference type="EMBL" id="MBP0483848.1"/>
    </source>
</evidence>
<evidence type="ECO:0000256" key="2">
    <source>
        <dbReference type="SAM" id="SignalP"/>
    </source>
</evidence>
<reference evidence="3" key="1">
    <citation type="submission" date="2021-03" db="EMBL/GenBank/DDBJ databases">
        <title>Sagittula salina sp. nov. strain M10.9X isolated from the marine waste.</title>
        <authorList>
            <person name="Satari L."/>
            <person name="Molina-Menor E."/>
            <person name="Vidal-Verdu A."/>
            <person name="Pascual J."/>
            <person name="Pereto J."/>
            <person name="Porcar M."/>
        </authorList>
    </citation>
    <scope>NUCLEOTIDE SEQUENCE</scope>
    <source>
        <strain evidence="3">M10.9X</strain>
    </source>
</reference>
<protein>
    <submittedName>
        <fullName evidence="3">Uncharacterized protein</fullName>
    </submittedName>
</protein>
<feature type="region of interest" description="Disordered" evidence="1">
    <location>
        <begin position="39"/>
        <end position="67"/>
    </location>
</feature>
<gene>
    <name evidence="3" type="ORF">J5474_15300</name>
</gene>
<evidence type="ECO:0000313" key="4">
    <source>
        <dbReference type="Proteomes" id="UP000675940"/>
    </source>
</evidence>
<dbReference type="RefSeq" id="WP_209361784.1">
    <property type="nucleotide sequence ID" value="NZ_JAGISH010000008.1"/>
</dbReference>
<sequence length="133" mass="13939">MWKGSVVLWLLWVGSSLAQQETGAADAVPDAPGVIAEQAADEGTASQSETAAVSRQEAEPDCEDVTEKNATGATLTVAESNLLMLCFTLKPVELQEILSQGWVGFQAYQPPAGLLDQYEKQLMGPGSTGLIGG</sequence>
<dbReference type="Proteomes" id="UP000675940">
    <property type="component" value="Unassembled WGS sequence"/>
</dbReference>
<organism evidence="3 4">
    <name type="scientific">Sagittula salina</name>
    <dbReference type="NCBI Taxonomy" id="2820268"/>
    <lineage>
        <taxon>Bacteria</taxon>
        <taxon>Pseudomonadati</taxon>
        <taxon>Pseudomonadota</taxon>
        <taxon>Alphaproteobacteria</taxon>
        <taxon>Rhodobacterales</taxon>
        <taxon>Roseobacteraceae</taxon>
        <taxon>Sagittula</taxon>
    </lineage>
</organism>
<feature type="signal peptide" evidence="2">
    <location>
        <begin position="1"/>
        <end position="18"/>
    </location>
</feature>
<proteinExistence type="predicted"/>
<feature type="chain" id="PRO_5037520838" evidence="2">
    <location>
        <begin position="19"/>
        <end position="133"/>
    </location>
</feature>
<keyword evidence="4" id="KW-1185">Reference proteome</keyword>
<name>A0A940MSH1_9RHOB</name>
<dbReference type="EMBL" id="JAGISH010000008">
    <property type="protein sequence ID" value="MBP0483848.1"/>
    <property type="molecule type" value="Genomic_DNA"/>
</dbReference>
<accession>A0A940MSH1</accession>
<comment type="caution">
    <text evidence="3">The sequence shown here is derived from an EMBL/GenBank/DDBJ whole genome shotgun (WGS) entry which is preliminary data.</text>
</comment>
<dbReference type="AlphaFoldDB" id="A0A940MSH1"/>